<dbReference type="EMBL" id="JACHIA010000028">
    <property type="protein sequence ID" value="MBB6073745.1"/>
    <property type="molecule type" value="Genomic_DNA"/>
</dbReference>
<gene>
    <name evidence="2" type="ORF">HNQ61_005416</name>
</gene>
<accession>A0A841H653</accession>
<dbReference type="RefSeq" id="WP_170035584.1">
    <property type="nucleotide sequence ID" value="NZ_JABDTL010000001.1"/>
</dbReference>
<evidence type="ECO:0008006" key="4">
    <source>
        <dbReference type="Google" id="ProtNLM"/>
    </source>
</evidence>
<evidence type="ECO:0000313" key="2">
    <source>
        <dbReference type="EMBL" id="MBB6073745.1"/>
    </source>
</evidence>
<evidence type="ECO:0000313" key="3">
    <source>
        <dbReference type="Proteomes" id="UP000582837"/>
    </source>
</evidence>
<reference evidence="2 3" key="1">
    <citation type="submission" date="2020-08" db="EMBL/GenBank/DDBJ databases">
        <title>Genomic Encyclopedia of Type Strains, Phase IV (KMG-IV): sequencing the most valuable type-strain genomes for metagenomic binning, comparative biology and taxonomic classification.</title>
        <authorList>
            <person name="Goeker M."/>
        </authorList>
    </citation>
    <scope>NUCLEOTIDE SEQUENCE [LARGE SCALE GENOMIC DNA]</scope>
    <source>
        <strain evidence="2 3">DSM 29007</strain>
    </source>
</reference>
<name>A0A841H653_9BACT</name>
<comment type="caution">
    <text evidence="2">The sequence shown here is derived from an EMBL/GenBank/DDBJ whole genome shotgun (WGS) entry which is preliminary data.</text>
</comment>
<keyword evidence="3" id="KW-1185">Reference proteome</keyword>
<organism evidence="2 3">
    <name type="scientific">Longimicrobium terrae</name>
    <dbReference type="NCBI Taxonomy" id="1639882"/>
    <lineage>
        <taxon>Bacteria</taxon>
        <taxon>Pseudomonadati</taxon>
        <taxon>Gemmatimonadota</taxon>
        <taxon>Longimicrobiia</taxon>
        <taxon>Longimicrobiales</taxon>
        <taxon>Longimicrobiaceae</taxon>
        <taxon>Longimicrobium</taxon>
    </lineage>
</organism>
<dbReference type="AlphaFoldDB" id="A0A841H653"/>
<feature type="region of interest" description="Disordered" evidence="1">
    <location>
        <begin position="234"/>
        <end position="264"/>
    </location>
</feature>
<dbReference type="GO" id="GO:0003824">
    <property type="term" value="F:catalytic activity"/>
    <property type="evidence" value="ECO:0007669"/>
    <property type="project" value="UniProtKB-ARBA"/>
</dbReference>
<proteinExistence type="predicted"/>
<protein>
    <recommendedName>
        <fullName evidence="4">Carbohydrate kinase PfkB domain-containing protein</fullName>
    </recommendedName>
</protein>
<dbReference type="Proteomes" id="UP000582837">
    <property type="component" value="Unassembled WGS sequence"/>
</dbReference>
<dbReference type="InterPro" id="IPR029056">
    <property type="entry name" value="Ribokinase-like"/>
</dbReference>
<sequence>MRLGVLGTFVWDTIWTLSDRETGRPFETWGGMVYSLSAAAAARPRGWEIVPLARVGHDLEDEARRLMASLPGVSAGPGVFIVPERNNRVELHYIDAANRDEVQIGGVGGWTWEDLAPRVAGLDALYVNYFSGSELSLEVAEQLRAAFDGPIYCDLHSLFLTPPGNGVRQRCKLPEWERWVACFDAVQLNEEELGEIGGAGESRERRAGRVLDAGPGLALITLGEHGAASGRRLGFSADPTSWPGERGSERAGLSFVDHPSSPVTGDPTGAGDVWGITCFCGLLSGLCLEDAVQAAHRMAARKLGHRGASGLYDHLVASP</sequence>
<dbReference type="SUPFAM" id="SSF53613">
    <property type="entry name" value="Ribokinase-like"/>
    <property type="match status" value="1"/>
</dbReference>
<dbReference type="Gene3D" id="3.40.1190.20">
    <property type="match status" value="1"/>
</dbReference>
<evidence type="ECO:0000256" key="1">
    <source>
        <dbReference type="SAM" id="MobiDB-lite"/>
    </source>
</evidence>